<evidence type="ECO:0000313" key="1">
    <source>
        <dbReference type="EMBL" id="GAA0946637.1"/>
    </source>
</evidence>
<dbReference type="EMBL" id="BAAAHK010000009">
    <property type="protein sequence ID" value="GAA0946637.1"/>
    <property type="molecule type" value="Genomic_DNA"/>
</dbReference>
<keyword evidence="2" id="KW-1185">Reference proteome</keyword>
<evidence type="ECO:0000313" key="2">
    <source>
        <dbReference type="Proteomes" id="UP001500542"/>
    </source>
</evidence>
<accession>A0ABN1QS13</accession>
<organism evidence="1 2">
    <name type="scientific">Kribbella koreensis</name>
    <dbReference type="NCBI Taxonomy" id="57909"/>
    <lineage>
        <taxon>Bacteria</taxon>
        <taxon>Bacillati</taxon>
        <taxon>Actinomycetota</taxon>
        <taxon>Actinomycetes</taxon>
        <taxon>Propionibacteriales</taxon>
        <taxon>Kribbellaceae</taxon>
        <taxon>Kribbella</taxon>
    </lineage>
</organism>
<protein>
    <recommendedName>
        <fullName evidence="3">DUF4259 domain-containing protein</fullName>
    </recommendedName>
</protein>
<proteinExistence type="predicted"/>
<evidence type="ECO:0008006" key="3">
    <source>
        <dbReference type="Google" id="ProtNLM"/>
    </source>
</evidence>
<dbReference type="Pfam" id="PF14078">
    <property type="entry name" value="DUF4259"/>
    <property type="match status" value="1"/>
</dbReference>
<sequence>MPVMGTWDATVFGNDAAADWAAGLVDAGDEQLVRDALERAVGPDCVHYLEYSEGVEALAAAEVVAAAAGRATASNPYNEKALGWAVGRSGLVELVPLAVRAAERVIAENSELRELWAEPDDPAWAAAVQDLLGRLR</sequence>
<dbReference type="InterPro" id="IPR025355">
    <property type="entry name" value="DUF4259"/>
</dbReference>
<comment type="caution">
    <text evidence="1">The sequence shown here is derived from an EMBL/GenBank/DDBJ whole genome shotgun (WGS) entry which is preliminary data.</text>
</comment>
<gene>
    <name evidence="1" type="ORF">GCM10009554_42750</name>
</gene>
<name>A0ABN1QS13_9ACTN</name>
<dbReference type="Proteomes" id="UP001500542">
    <property type="component" value="Unassembled WGS sequence"/>
</dbReference>
<reference evidence="1 2" key="1">
    <citation type="journal article" date="2019" name="Int. J. Syst. Evol. Microbiol.">
        <title>The Global Catalogue of Microorganisms (GCM) 10K type strain sequencing project: providing services to taxonomists for standard genome sequencing and annotation.</title>
        <authorList>
            <consortium name="The Broad Institute Genomics Platform"/>
            <consortium name="The Broad Institute Genome Sequencing Center for Infectious Disease"/>
            <person name="Wu L."/>
            <person name="Ma J."/>
        </authorList>
    </citation>
    <scope>NUCLEOTIDE SEQUENCE [LARGE SCALE GENOMIC DNA]</scope>
    <source>
        <strain evidence="1 2">JCM 10977</strain>
    </source>
</reference>